<dbReference type="InterPro" id="IPR005107">
    <property type="entry name" value="CO_DH_flav_C"/>
</dbReference>
<dbReference type="SMART" id="SM01092">
    <property type="entry name" value="CO_deh_flav_C"/>
    <property type="match status" value="1"/>
</dbReference>
<dbReference type="Pfam" id="PF00941">
    <property type="entry name" value="FAD_binding_5"/>
    <property type="match status" value="1"/>
</dbReference>
<feature type="domain" description="FAD-binding PCMH-type" evidence="2">
    <location>
        <begin position="1"/>
        <end position="233"/>
    </location>
</feature>
<dbReference type="PANTHER" id="PTHR42659">
    <property type="entry name" value="XANTHINE DEHYDROGENASE SUBUNIT C-RELATED"/>
    <property type="match status" value="1"/>
</dbReference>
<dbReference type="Gene3D" id="3.30.390.50">
    <property type="entry name" value="CO dehydrogenase flavoprotein, C-terminal domain"/>
    <property type="match status" value="1"/>
</dbReference>
<dbReference type="Gene3D" id="3.30.43.10">
    <property type="entry name" value="Uridine Diphospho-n-acetylenolpyruvylglucosamine Reductase, domain 2"/>
    <property type="match status" value="1"/>
</dbReference>
<protein>
    <submittedName>
        <fullName evidence="3">Xanthine dehydrogenase YagS FAD-binding subunit</fullName>
        <ecNumber evidence="3">1.17.1.4</ecNumber>
    </submittedName>
</protein>
<comment type="caution">
    <text evidence="3">The sequence shown here is derived from an EMBL/GenBank/DDBJ whole genome shotgun (WGS) entry which is preliminary data.</text>
</comment>
<keyword evidence="1" id="KW-0274">FAD</keyword>
<dbReference type="InterPro" id="IPR002346">
    <property type="entry name" value="Mopterin_DH_FAD-bd"/>
</dbReference>
<dbReference type="SUPFAM" id="SSF55447">
    <property type="entry name" value="CO dehydrogenase flavoprotein C-terminal domain-like"/>
    <property type="match status" value="1"/>
</dbReference>
<dbReference type="InterPro" id="IPR036683">
    <property type="entry name" value="CO_DH_flav_C_dom_sf"/>
</dbReference>
<evidence type="ECO:0000313" key="4">
    <source>
        <dbReference type="Proteomes" id="UP000542125"/>
    </source>
</evidence>
<dbReference type="Pfam" id="PF03450">
    <property type="entry name" value="CO_deh_flav_C"/>
    <property type="match status" value="1"/>
</dbReference>
<dbReference type="EMBL" id="JACBYR010000001">
    <property type="protein sequence ID" value="NYE81068.1"/>
    <property type="molecule type" value="Genomic_DNA"/>
</dbReference>
<dbReference type="InterPro" id="IPR016167">
    <property type="entry name" value="FAD-bd_PCMH_sub1"/>
</dbReference>
<name>A0A7Y9IR77_9BURK</name>
<dbReference type="PANTHER" id="PTHR42659:SF1">
    <property type="entry name" value="OXIDOREDUCTASE"/>
    <property type="match status" value="1"/>
</dbReference>
<dbReference type="RefSeq" id="WP_179582730.1">
    <property type="nucleotide sequence ID" value="NZ_JACBYR010000001.1"/>
</dbReference>
<keyword evidence="4" id="KW-1185">Reference proteome</keyword>
<dbReference type="SUPFAM" id="SSF56176">
    <property type="entry name" value="FAD-binding/transporter-associated domain-like"/>
    <property type="match status" value="1"/>
</dbReference>
<reference evidence="3 4" key="1">
    <citation type="submission" date="2020-07" db="EMBL/GenBank/DDBJ databases">
        <title>Genomic Encyclopedia of Type Strains, Phase IV (KMG-V): Genome sequencing to study the core and pangenomes of soil and plant-associated prokaryotes.</title>
        <authorList>
            <person name="Whitman W."/>
        </authorList>
    </citation>
    <scope>NUCLEOTIDE SEQUENCE [LARGE SCALE GENOMIC DNA]</scope>
    <source>
        <strain evidence="3 4">SAS40</strain>
    </source>
</reference>
<gene>
    <name evidence="3" type="ORF">FHW18_000339</name>
</gene>
<dbReference type="InterPro" id="IPR016166">
    <property type="entry name" value="FAD-bd_PCMH"/>
</dbReference>
<dbReference type="AlphaFoldDB" id="A0A7Y9IR77"/>
<organism evidence="3 4">
    <name type="scientific">Pigmentiphaga litoralis</name>
    <dbReference type="NCBI Taxonomy" id="516702"/>
    <lineage>
        <taxon>Bacteria</taxon>
        <taxon>Pseudomonadati</taxon>
        <taxon>Pseudomonadota</taxon>
        <taxon>Betaproteobacteria</taxon>
        <taxon>Burkholderiales</taxon>
        <taxon>Alcaligenaceae</taxon>
        <taxon>Pigmentiphaga</taxon>
    </lineage>
</organism>
<keyword evidence="1" id="KW-0285">Flavoprotein</keyword>
<dbReference type="Gene3D" id="3.30.465.10">
    <property type="match status" value="2"/>
</dbReference>
<dbReference type="GO" id="GO:0004854">
    <property type="term" value="F:xanthine dehydrogenase activity"/>
    <property type="evidence" value="ECO:0007669"/>
    <property type="project" value="UniProtKB-EC"/>
</dbReference>
<dbReference type="InterPro" id="IPR036318">
    <property type="entry name" value="FAD-bd_PCMH-like_sf"/>
</dbReference>
<proteinExistence type="predicted"/>
<accession>A0A7Y9IR77</accession>
<evidence type="ECO:0000259" key="2">
    <source>
        <dbReference type="PROSITE" id="PS51387"/>
    </source>
</evidence>
<dbReference type="Proteomes" id="UP000542125">
    <property type="component" value="Unassembled WGS sequence"/>
</dbReference>
<dbReference type="InterPro" id="IPR016169">
    <property type="entry name" value="FAD-bd_PCMH_sub2"/>
</dbReference>
<sequence length="341" mass="35896">MRPFTFQQAANELDAVRAATPAPGGSDLRADGATAYLAGGTTLVDLMKLDVMRPRTLVDINGLAATHGGIDADARGLRLGALARMADVADHPMVLRDYPVIAESLALAASGQLRNMASIGGNVLQRTRCSYFRDTSYAACNKRSPGSGCAAMEGVNRIHAVLGTTSKCIASYPGDLAHALIALGSEVQVLGPNGPRMFPFAQLHLQSADTPETETTLRPGELITSIFVPAGPYTRRSTYVKVRDRQSYAFALTSAAVALDLAADGTVRDARIGLGGIHYAPYRAMAAEAALKGKLLDEASATAAADAALRGAVTHGHNDYKPELARRTLVRALLQAKAKEI</sequence>
<evidence type="ECO:0000256" key="1">
    <source>
        <dbReference type="ARBA" id="ARBA00022827"/>
    </source>
</evidence>
<dbReference type="GO" id="GO:0071949">
    <property type="term" value="F:FAD binding"/>
    <property type="evidence" value="ECO:0007669"/>
    <property type="project" value="InterPro"/>
</dbReference>
<dbReference type="PROSITE" id="PS51387">
    <property type="entry name" value="FAD_PCMH"/>
    <property type="match status" value="1"/>
</dbReference>
<keyword evidence="3" id="KW-0560">Oxidoreductase</keyword>
<dbReference type="EC" id="1.17.1.4" evidence="3"/>
<evidence type="ECO:0000313" key="3">
    <source>
        <dbReference type="EMBL" id="NYE81068.1"/>
    </source>
</evidence>
<dbReference type="InterPro" id="IPR051312">
    <property type="entry name" value="Diverse_Substr_Oxidored"/>
</dbReference>